<feature type="signal peptide" evidence="1">
    <location>
        <begin position="1"/>
        <end position="20"/>
    </location>
</feature>
<dbReference type="GO" id="GO:0005615">
    <property type="term" value="C:extracellular space"/>
    <property type="evidence" value="ECO:0007669"/>
    <property type="project" value="TreeGrafter"/>
</dbReference>
<dbReference type="GO" id="GO:0008270">
    <property type="term" value="F:zinc ion binding"/>
    <property type="evidence" value="ECO:0007669"/>
    <property type="project" value="TreeGrafter"/>
</dbReference>
<dbReference type="GO" id="GO:0016020">
    <property type="term" value="C:membrane"/>
    <property type="evidence" value="ECO:0007669"/>
    <property type="project" value="TreeGrafter"/>
</dbReference>
<name>A0A1B6C9G3_9HEMI</name>
<reference evidence="3" key="1">
    <citation type="submission" date="2015-12" db="EMBL/GenBank/DDBJ databases">
        <title>De novo transcriptome assembly of four potential Pierce s Disease insect vectors from Arizona vineyards.</title>
        <authorList>
            <person name="Tassone E.E."/>
        </authorList>
    </citation>
    <scope>NUCLEOTIDE SEQUENCE</scope>
</reference>
<accession>A0A1B6C9G3</accession>
<proteinExistence type="predicted"/>
<evidence type="ECO:0000313" key="3">
    <source>
        <dbReference type="EMBL" id="JAS09880.1"/>
    </source>
</evidence>
<dbReference type="GO" id="GO:0042277">
    <property type="term" value="F:peptide binding"/>
    <property type="evidence" value="ECO:0007669"/>
    <property type="project" value="TreeGrafter"/>
</dbReference>
<dbReference type="GO" id="GO:0005737">
    <property type="term" value="C:cytoplasm"/>
    <property type="evidence" value="ECO:0007669"/>
    <property type="project" value="TreeGrafter"/>
</dbReference>
<dbReference type="GO" id="GO:0006508">
    <property type="term" value="P:proteolysis"/>
    <property type="evidence" value="ECO:0007669"/>
    <property type="project" value="TreeGrafter"/>
</dbReference>
<gene>
    <name evidence="3" type="ORF">g.36199</name>
    <name evidence="4" type="ORF">g.36200</name>
</gene>
<feature type="domain" description="Aminopeptidase N-like N-terminal" evidence="2">
    <location>
        <begin position="34"/>
        <end position="175"/>
    </location>
</feature>
<dbReference type="Pfam" id="PF17900">
    <property type="entry name" value="Peptidase_M1_N"/>
    <property type="match status" value="1"/>
</dbReference>
<dbReference type="PANTHER" id="PTHR11533">
    <property type="entry name" value="PROTEASE M1 ZINC METALLOPROTEASE"/>
    <property type="match status" value="1"/>
</dbReference>
<organism evidence="3">
    <name type="scientific">Clastoptera arizonana</name>
    <name type="common">Arizona spittle bug</name>
    <dbReference type="NCBI Taxonomy" id="38151"/>
    <lineage>
        <taxon>Eukaryota</taxon>
        <taxon>Metazoa</taxon>
        <taxon>Ecdysozoa</taxon>
        <taxon>Arthropoda</taxon>
        <taxon>Hexapoda</taxon>
        <taxon>Insecta</taxon>
        <taxon>Pterygota</taxon>
        <taxon>Neoptera</taxon>
        <taxon>Paraneoptera</taxon>
        <taxon>Hemiptera</taxon>
        <taxon>Auchenorrhyncha</taxon>
        <taxon>Cercopoidea</taxon>
        <taxon>Clastopteridae</taxon>
        <taxon>Clastoptera</taxon>
    </lineage>
</organism>
<sequence length="176" mass="20207">MARVILRLSLLCVFLTCTTQNNDTDYLLPVSLIPDQYEVTLSPILSELTFEGQVLIHGTAERTVTTVTLNADGLNITSAEVYDEEYRAIVVKEVECYDERCHLQLEYPLVAETRYSVELGFNGSIRRRQGIYTDKYLDSDGKWHKVVMTDFQPVHARKAFPCFDEPSYKAQFLLRV</sequence>
<dbReference type="GO" id="GO:0043171">
    <property type="term" value="P:peptide catabolic process"/>
    <property type="evidence" value="ECO:0007669"/>
    <property type="project" value="TreeGrafter"/>
</dbReference>
<evidence type="ECO:0000313" key="4">
    <source>
        <dbReference type="EMBL" id="JAS28195.1"/>
    </source>
</evidence>
<dbReference type="InterPro" id="IPR042097">
    <property type="entry name" value="Aminopeptidase_N-like_N_sf"/>
</dbReference>
<feature type="chain" id="PRO_5008580226" description="Aminopeptidase N-like N-terminal domain-containing protein" evidence="1">
    <location>
        <begin position="21"/>
        <end position="176"/>
    </location>
</feature>
<feature type="non-terminal residue" evidence="3">
    <location>
        <position position="176"/>
    </location>
</feature>
<evidence type="ECO:0000256" key="1">
    <source>
        <dbReference type="SAM" id="SignalP"/>
    </source>
</evidence>
<dbReference type="GO" id="GO:0070006">
    <property type="term" value="F:metalloaminopeptidase activity"/>
    <property type="evidence" value="ECO:0007669"/>
    <property type="project" value="TreeGrafter"/>
</dbReference>
<dbReference type="SUPFAM" id="SSF63737">
    <property type="entry name" value="Leukotriene A4 hydrolase N-terminal domain"/>
    <property type="match status" value="1"/>
</dbReference>
<dbReference type="InterPro" id="IPR045357">
    <property type="entry name" value="Aminopeptidase_N-like_N"/>
</dbReference>
<dbReference type="Gene3D" id="2.60.40.1730">
    <property type="entry name" value="tricorn interacting facor f3 domain"/>
    <property type="match status" value="1"/>
</dbReference>
<keyword evidence="1" id="KW-0732">Signal</keyword>
<dbReference type="AlphaFoldDB" id="A0A1B6C9G3"/>
<dbReference type="InterPro" id="IPR050344">
    <property type="entry name" value="Peptidase_M1_aminopeptidases"/>
</dbReference>
<dbReference type="PANTHER" id="PTHR11533:SF299">
    <property type="entry name" value="AMINOPEPTIDASE"/>
    <property type="match status" value="1"/>
</dbReference>
<evidence type="ECO:0000259" key="2">
    <source>
        <dbReference type="Pfam" id="PF17900"/>
    </source>
</evidence>
<dbReference type="EMBL" id="GEDC01009103">
    <property type="protein sequence ID" value="JAS28195.1"/>
    <property type="molecule type" value="Transcribed_RNA"/>
</dbReference>
<dbReference type="EMBL" id="GEDC01027418">
    <property type="protein sequence ID" value="JAS09880.1"/>
    <property type="molecule type" value="Transcribed_RNA"/>
</dbReference>
<protein>
    <recommendedName>
        <fullName evidence="2">Aminopeptidase N-like N-terminal domain-containing protein</fullName>
    </recommendedName>
</protein>